<feature type="transmembrane region" description="Helical" evidence="2">
    <location>
        <begin position="112"/>
        <end position="141"/>
    </location>
</feature>
<dbReference type="EMBL" id="JAHRHY010000012">
    <property type="protein sequence ID" value="KAG9065176.1"/>
    <property type="molecule type" value="Genomic_DNA"/>
</dbReference>
<sequence length="169" mass="18042">MATTNIERQVDQARDATHETPQIVASKAQSALESVNQMGIVQHYVFPPAGYLKNLYVQAPTSVKIGVVGFGAMSAFPLGCFMGFMGFVTLGSLVVGFAIFSLVFLLPALGVSLLVACGVGLVSMVAYVGYLLSCAVLSMIWGHGDLRKAKRQIREAKQRANKGCRRANG</sequence>
<feature type="region of interest" description="Disordered" evidence="1">
    <location>
        <begin position="1"/>
        <end position="20"/>
    </location>
</feature>
<comment type="caution">
    <text evidence="3">The sequence shown here is derived from an EMBL/GenBank/DDBJ whole genome shotgun (WGS) entry which is preliminary data.</text>
</comment>
<dbReference type="Proteomes" id="UP000707451">
    <property type="component" value="Unassembled WGS sequence"/>
</dbReference>
<keyword evidence="2" id="KW-1133">Transmembrane helix</keyword>
<evidence type="ECO:0000256" key="1">
    <source>
        <dbReference type="SAM" id="MobiDB-lite"/>
    </source>
</evidence>
<name>A0A9P7XSZ8_9FUNG</name>
<gene>
    <name evidence="3" type="ORF">KI688_002498</name>
</gene>
<feature type="transmembrane region" description="Helical" evidence="2">
    <location>
        <begin position="81"/>
        <end position="106"/>
    </location>
</feature>
<evidence type="ECO:0000313" key="4">
    <source>
        <dbReference type="Proteomes" id="UP000707451"/>
    </source>
</evidence>
<feature type="compositionally biased region" description="Basic and acidic residues" evidence="1">
    <location>
        <begin position="8"/>
        <end position="18"/>
    </location>
</feature>
<keyword evidence="2" id="KW-0812">Transmembrane</keyword>
<keyword evidence="2" id="KW-0472">Membrane</keyword>
<accession>A0A9P7XSZ8</accession>
<reference evidence="3" key="1">
    <citation type="submission" date="2021-06" db="EMBL/GenBank/DDBJ databases">
        <title>Genome Sequence of Mortierella hyaline Strain SCG-10, a Cold-Adapted, Nitrate-Reducing Fungus Isolated from Soil in Minnesota, USA.</title>
        <authorList>
            <person name="Aldossari N."/>
        </authorList>
    </citation>
    <scope>NUCLEOTIDE SEQUENCE</scope>
    <source>
        <strain evidence="3">SCG-10</strain>
    </source>
</reference>
<evidence type="ECO:0000313" key="3">
    <source>
        <dbReference type="EMBL" id="KAG9065176.1"/>
    </source>
</evidence>
<dbReference type="OrthoDB" id="2440751at2759"/>
<dbReference type="AlphaFoldDB" id="A0A9P7XSZ8"/>
<proteinExistence type="predicted"/>
<organism evidence="3 4">
    <name type="scientific">Linnemannia hyalina</name>
    <dbReference type="NCBI Taxonomy" id="64524"/>
    <lineage>
        <taxon>Eukaryota</taxon>
        <taxon>Fungi</taxon>
        <taxon>Fungi incertae sedis</taxon>
        <taxon>Mucoromycota</taxon>
        <taxon>Mortierellomycotina</taxon>
        <taxon>Mortierellomycetes</taxon>
        <taxon>Mortierellales</taxon>
        <taxon>Mortierellaceae</taxon>
        <taxon>Linnemannia</taxon>
    </lineage>
</organism>
<evidence type="ECO:0000256" key="2">
    <source>
        <dbReference type="SAM" id="Phobius"/>
    </source>
</evidence>
<protein>
    <submittedName>
        <fullName evidence="3">Uncharacterized protein</fullName>
    </submittedName>
</protein>
<keyword evidence="4" id="KW-1185">Reference proteome</keyword>